<keyword evidence="3" id="KW-0812">Transmembrane</keyword>
<keyword evidence="6" id="KW-0378">Hydrolase</keyword>
<keyword evidence="7" id="KW-1185">Reference proteome</keyword>
<comment type="similarity">
    <text evidence="1">Belongs to the DnaB/DnaD family.</text>
</comment>
<accession>A0A4R3Z8X3</accession>
<evidence type="ECO:0000256" key="2">
    <source>
        <dbReference type="SAM" id="MobiDB-lite"/>
    </source>
</evidence>
<dbReference type="GO" id="GO:0004386">
    <property type="term" value="F:helicase activity"/>
    <property type="evidence" value="ECO:0007669"/>
    <property type="project" value="UniProtKB-KW"/>
</dbReference>
<dbReference type="EMBL" id="SMCQ01000003">
    <property type="protein sequence ID" value="TCW01561.1"/>
    <property type="molecule type" value="Genomic_DNA"/>
</dbReference>
<keyword evidence="6" id="KW-0347">Helicase</keyword>
<evidence type="ECO:0000313" key="6">
    <source>
        <dbReference type="EMBL" id="TCW01561.1"/>
    </source>
</evidence>
<keyword evidence="6" id="KW-0067">ATP-binding</keyword>
<feature type="compositionally biased region" description="Basic and acidic residues" evidence="2">
    <location>
        <begin position="386"/>
        <end position="397"/>
    </location>
</feature>
<dbReference type="AlphaFoldDB" id="A0A4R3Z8X3"/>
<dbReference type="InterPro" id="IPR058660">
    <property type="entry name" value="WHD_DnaB"/>
</dbReference>
<dbReference type="Proteomes" id="UP000295515">
    <property type="component" value="Unassembled WGS sequence"/>
</dbReference>
<dbReference type="Pfam" id="PF25888">
    <property type="entry name" value="WHD_DnaB"/>
    <property type="match status" value="1"/>
</dbReference>
<keyword evidence="3" id="KW-1133">Transmembrane helix</keyword>
<dbReference type="InterPro" id="IPR006343">
    <property type="entry name" value="DnaB/C_C"/>
</dbReference>
<reference evidence="6 7" key="1">
    <citation type="submission" date="2019-03" db="EMBL/GenBank/DDBJ databases">
        <title>Genomic Encyclopedia of Type Strains, Phase IV (KMG-IV): sequencing the most valuable type-strain genomes for metagenomic binning, comparative biology and taxonomic classification.</title>
        <authorList>
            <person name="Goeker M."/>
        </authorList>
    </citation>
    <scope>NUCLEOTIDE SEQUENCE [LARGE SCALE GENOMIC DNA]</scope>
    <source>
        <strain evidence="6 7">DSM 29487</strain>
    </source>
</reference>
<evidence type="ECO:0000256" key="1">
    <source>
        <dbReference type="ARBA" id="ARBA00093462"/>
    </source>
</evidence>
<proteinExistence type="inferred from homology"/>
<feature type="domain" description="Replicative helicase loading/DNA remodeling protein DnaB N-terminal winged helix" evidence="5">
    <location>
        <begin position="20"/>
        <end position="255"/>
    </location>
</feature>
<evidence type="ECO:0000259" key="5">
    <source>
        <dbReference type="Pfam" id="PF25888"/>
    </source>
</evidence>
<dbReference type="Pfam" id="PF07261">
    <property type="entry name" value="DnaB_2"/>
    <property type="match status" value="1"/>
</dbReference>
<gene>
    <name evidence="6" type="ORF">EDD60_10312</name>
</gene>
<keyword evidence="6" id="KW-0547">Nucleotide-binding</keyword>
<feature type="transmembrane region" description="Helical" evidence="3">
    <location>
        <begin position="26"/>
        <end position="46"/>
    </location>
</feature>
<organism evidence="6 7">
    <name type="scientific">Longibaculum muris</name>
    <dbReference type="NCBI Taxonomy" id="1796628"/>
    <lineage>
        <taxon>Bacteria</taxon>
        <taxon>Bacillati</taxon>
        <taxon>Bacillota</taxon>
        <taxon>Erysipelotrichia</taxon>
        <taxon>Erysipelotrichales</taxon>
        <taxon>Coprobacillaceae</taxon>
        <taxon>Longibaculum</taxon>
    </lineage>
</organism>
<keyword evidence="3" id="KW-0472">Membrane</keyword>
<comment type="caution">
    <text evidence="6">The sequence shown here is derived from an EMBL/GenBank/DDBJ whole genome shotgun (WGS) entry which is preliminary data.</text>
</comment>
<protein>
    <submittedName>
        <fullName evidence="6">Replicative DNA helicase loader DnaB</fullName>
    </submittedName>
</protein>
<feature type="region of interest" description="Disordered" evidence="2">
    <location>
        <begin position="379"/>
        <end position="403"/>
    </location>
</feature>
<evidence type="ECO:0000259" key="4">
    <source>
        <dbReference type="Pfam" id="PF07261"/>
    </source>
</evidence>
<sequence length="416" mass="48584">MKLYMSDLYRVELHYPLDDVQMDSLYYLYQPIVGASAISLYMMLIVEGKRMNKVITPSSLSRLNAFLSMSLLDIEKYLKTLEAIGLLKTYVKHENDLTQYVYQIHSPLSIKAFFKNQILASLLEDSLSPDDFQKTIQYFKISLEDLTHYEDITARFQDVFHIQHLKKGGRILKYKEEFQERMQKDVEISYDYDLLLKALSNYQINRSLLTQEDFHYMTQLASVYSIDALTLAGFVKDAMQSQGLNRELLKTQIKKHMEISESSQLKEIYHKQPLQYQTQDQQDSPLVLHMKYLDSITPYELLKEKQGGREPVFHDLMIVETLMLQLGLKPAVVNVLIEYVLGKNNNRLSKRYCEAIGSSWVRKNILTAMDAYNELMNKDEEETQEVQEKSVQEEKPQVESTDELMNLLSQLKEGQL</sequence>
<feature type="domain" description="DnaB/C C-terminal" evidence="4">
    <location>
        <begin position="305"/>
        <end position="373"/>
    </location>
</feature>
<evidence type="ECO:0000313" key="7">
    <source>
        <dbReference type="Proteomes" id="UP000295515"/>
    </source>
</evidence>
<name>A0A4R3Z8X3_9FIRM</name>
<evidence type="ECO:0000256" key="3">
    <source>
        <dbReference type="SAM" id="Phobius"/>
    </source>
</evidence>